<name>A0A402CJH9_RHOWR</name>
<reference evidence="1 2" key="1">
    <citation type="submission" date="2018-11" db="EMBL/GenBank/DDBJ databases">
        <title>Microbial catabolism of amino acid.</title>
        <authorList>
            <person name="Hibi M."/>
            <person name="Ogawa J."/>
        </authorList>
    </citation>
    <scope>NUCLEOTIDE SEQUENCE [LARGE SCALE GENOMIC DNA]</scope>
    <source>
        <strain evidence="1 2">C31-06</strain>
    </source>
</reference>
<evidence type="ECO:0000313" key="1">
    <source>
        <dbReference type="EMBL" id="GCE43810.1"/>
    </source>
</evidence>
<dbReference type="EMBL" id="BHYM01000080">
    <property type="protein sequence ID" value="GCE43810.1"/>
    <property type="molecule type" value="Genomic_DNA"/>
</dbReference>
<accession>A0A402CJH9</accession>
<organism evidence="1 2">
    <name type="scientific">Rhodococcus wratislaviensis</name>
    <name type="common">Tsukamurella wratislaviensis</name>
    <dbReference type="NCBI Taxonomy" id="44752"/>
    <lineage>
        <taxon>Bacteria</taxon>
        <taxon>Bacillati</taxon>
        <taxon>Actinomycetota</taxon>
        <taxon>Actinomycetes</taxon>
        <taxon>Mycobacteriales</taxon>
        <taxon>Nocardiaceae</taxon>
        <taxon>Rhodococcus</taxon>
    </lineage>
</organism>
<dbReference type="OrthoDB" id="4480008at2"/>
<proteinExistence type="predicted"/>
<dbReference type="RefSeq" id="WP_007298007.1">
    <property type="nucleotide sequence ID" value="NZ_BHYM01000080.1"/>
</dbReference>
<keyword evidence="2" id="KW-1185">Reference proteome</keyword>
<protein>
    <submittedName>
        <fullName evidence="1">Uncharacterized protein</fullName>
    </submittedName>
</protein>
<gene>
    <name evidence="1" type="ORF">Rhow_008108</name>
</gene>
<dbReference type="Proteomes" id="UP000287519">
    <property type="component" value="Unassembled WGS sequence"/>
</dbReference>
<evidence type="ECO:0000313" key="2">
    <source>
        <dbReference type="Proteomes" id="UP000287519"/>
    </source>
</evidence>
<sequence length="112" mass="13354">MTVINMKVTRQKLLQTAILDKVEREHLPLDTVRVRRSLQSVREHVSRSPYFTDFLDRWEQIVEDNDVETLRRVVESDDEAGNEMRNLSPLHVLLTEDERMKVLDELRELVLR</sequence>
<dbReference type="AlphaFoldDB" id="A0A402CJH9"/>
<comment type="caution">
    <text evidence="1">The sequence shown here is derived from an EMBL/GenBank/DDBJ whole genome shotgun (WGS) entry which is preliminary data.</text>
</comment>